<gene>
    <name evidence="5" type="ORF">BKA03_001792</name>
</gene>
<dbReference type="InterPro" id="IPR036390">
    <property type="entry name" value="WH_DNA-bd_sf"/>
</dbReference>
<name>A0A7Y9ZBR3_9MICO</name>
<sequence>MTEPHLHSPLPRGIDAEAAARLAAPFALLSDPSRLRIVYALVEAGPMCVSDIAATAGTGESATSHQLAKLRAAGVVRSERRGREIWYQLADAHIRLLLDVAAEHYLGENAAETR</sequence>
<accession>A0A7Y9ZBR3</accession>
<dbReference type="Pfam" id="PF01022">
    <property type="entry name" value="HTH_5"/>
    <property type="match status" value="1"/>
</dbReference>
<keyword evidence="6" id="KW-1185">Reference proteome</keyword>
<keyword evidence="1" id="KW-0805">Transcription regulation</keyword>
<dbReference type="PRINTS" id="PR00778">
    <property type="entry name" value="HTHARSR"/>
</dbReference>
<dbReference type="PANTHER" id="PTHR43132">
    <property type="entry name" value="ARSENICAL RESISTANCE OPERON REPRESSOR ARSR-RELATED"/>
    <property type="match status" value="1"/>
</dbReference>
<proteinExistence type="predicted"/>
<dbReference type="RefSeq" id="WP_179398032.1">
    <property type="nucleotide sequence ID" value="NZ_JACBZO010000001.1"/>
</dbReference>
<evidence type="ECO:0000313" key="6">
    <source>
        <dbReference type="Proteomes" id="UP000547973"/>
    </source>
</evidence>
<keyword evidence="2 5" id="KW-0238">DNA-binding</keyword>
<dbReference type="Proteomes" id="UP000547973">
    <property type="component" value="Unassembled WGS sequence"/>
</dbReference>
<evidence type="ECO:0000259" key="4">
    <source>
        <dbReference type="PROSITE" id="PS50987"/>
    </source>
</evidence>
<evidence type="ECO:0000313" key="5">
    <source>
        <dbReference type="EMBL" id="NYI41673.1"/>
    </source>
</evidence>
<dbReference type="EMBL" id="JACBZO010000001">
    <property type="protein sequence ID" value="NYI41673.1"/>
    <property type="molecule type" value="Genomic_DNA"/>
</dbReference>
<comment type="caution">
    <text evidence="5">The sequence shown here is derived from an EMBL/GenBank/DDBJ whole genome shotgun (WGS) entry which is preliminary data.</text>
</comment>
<dbReference type="InterPro" id="IPR011991">
    <property type="entry name" value="ArsR-like_HTH"/>
</dbReference>
<dbReference type="CDD" id="cd00090">
    <property type="entry name" value="HTH_ARSR"/>
    <property type="match status" value="1"/>
</dbReference>
<dbReference type="Gene3D" id="1.10.10.10">
    <property type="entry name" value="Winged helix-like DNA-binding domain superfamily/Winged helix DNA-binding domain"/>
    <property type="match status" value="1"/>
</dbReference>
<evidence type="ECO:0000256" key="3">
    <source>
        <dbReference type="ARBA" id="ARBA00023163"/>
    </source>
</evidence>
<dbReference type="InterPro" id="IPR036388">
    <property type="entry name" value="WH-like_DNA-bd_sf"/>
</dbReference>
<dbReference type="PROSITE" id="PS50987">
    <property type="entry name" value="HTH_ARSR_2"/>
    <property type="match status" value="1"/>
</dbReference>
<evidence type="ECO:0000256" key="2">
    <source>
        <dbReference type="ARBA" id="ARBA00023125"/>
    </source>
</evidence>
<feature type="domain" description="HTH arsR-type" evidence="4">
    <location>
        <begin position="14"/>
        <end position="109"/>
    </location>
</feature>
<dbReference type="InterPro" id="IPR001845">
    <property type="entry name" value="HTH_ArsR_DNA-bd_dom"/>
</dbReference>
<dbReference type="InterPro" id="IPR051011">
    <property type="entry name" value="Metal_resp_trans_reg"/>
</dbReference>
<dbReference type="NCBIfam" id="NF033788">
    <property type="entry name" value="HTH_metalloreg"/>
    <property type="match status" value="1"/>
</dbReference>
<keyword evidence="3" id="KW-0804">Transcription</keyword>
<dbReference type="GO" id="GO:0003677">
    <property type="term" value="F:DNA binding"/>
    <property type="evidence" value="ECO:0007669"/>
    <property type="project" value="UniProtKB-KW"/>
</dbReference>
<dbReference type="PANTHER" id="PTHR43132:SF6">
    <property type="entry name" value="HTH-TYPE TRANSCRIPTIONAL REPRESSOR CZRA"/>
    <property type="match status" value="1"/>
</dbReference>
<dbReference type="GO" id="GO:0003700">
    <property type="term" value="F:DNA-binding transcription factor activity"/>
    <property type="evidence" value="ECO:0007669"/>
    <property type="project" value="InterPro"/>
</dbReference>
<dbReference type="AlphaFoldDB" id="A0A7Y9ZBR3"/>
<organism evidence="5 6">
    <name type="scientific">Demequina lutea</name>
    <dbReference type="NCBI Taxonomy" id="431489"/>
    <lineage>
        <taxon>Bacteria</taxon>
        <taxon>Bacillati</taxon>
        <taxon>Actinomycetota</taxon>
        <taxon>Actinomycetes</taxon>
        <taxon>Micrococcales</taxon>
        <taxon>Demequinaceae</taxon>
        <taxon>Demequina</taxon>
    </lineage>
</organism>
<dbReference type="SMART" id="SM00418">
    <property type="entry name" value="HTH_ARSR"/>
    <property type="match status" value="1"/>
</dbReference>
<protein>
    <submittedName>
        <fullName evidence="5">DNA-binding transcriptional ArsR family regulator</fullName>
    </submittedName>
</protein>
<evidence type="ECO:0000256" key="1">
    <source>
        <dbReference type="ARBA" id="ARBA00023015"/>
    </source>
</evidence>
<reference evidence="5 6" key="1">
    <citation type="submission" date="2020-07" db="EMBL/GenBank/DDBJ databases">
        <title>Sequencing the genomes of 1000 actinobacteria strains.</title>
        <authorList>
            <person name="Klenk H.-P."/>
        </authorList>
    </citation>
    <scope>NUCLEOTIDE SEQUENCE [LARGE SCALE GENOMIC DNA]</scope>
    <source>
        <strain evidence="5 6">DSM 19970</strain>
    </source>
</reference>
<dbReference type="SUPFAM" id="SSF46785">
    <property type="entry name" value="Winged helix' DNA-binding domain"/>
    <property type="match status" value="1"/>
</dbReference>